<feature type="transmembrane region" description="Helical" evidence="1">
    <location>
        <begin position="95"/>
        <end position="115"/>
    </location>
</feature>
<keyword evidence="3" id="KW-1185">Reference proteome</keyword>
<feature type="transmembrane region" description="Helical" evidence="1">
    <location>
        <begin position="263"/>
        <end position="281"/>
    </location>
</feature>
<feature type="transmembrane region" description="Helical" evidence="1">
    <location>
        <begin position="193"/>
        <end position="215"/>
    </location>
</feature>
<protein>
    <recommendedName>
        <fullName evidence="4">Tetratricopeptide repeat protein</fullName>
    </recommendedName>
</protein>
<dbReference type="OrthoDB" id="973593at2"/>
<feature type="transmembrane region" description="Helical" evidence="1">
    <location>
        <begin position="124"/>
        <end position="143"/>
    </location>
</feature>
<dbReference type="Gene3D" id="1.25.40.10">
    <property type="entry name" value="Tetratricopeptide repeat domain"/>
    <property type="match status" value="1"/>
</dbReference>
<name>A0A2Z4IM29_9BACT</name>
<keyword evidence="1" id="KW-0812">Transmembrane</keyword>
<dbReference type="EMBL" id="CP030041">
    <property type="protein sequence ID" value="AWW31626.1"/>
    <property type="molecule type" value="Genomic_DNA"/>
</dbReference>
<dbReference type="KEGG" id="est:DN752_16670"/>
<sequence>MVEVPLDFYNWGVANYALQVENYLVFQNFEVLAPVPQIEKTYFFGAVVCLLIGLAISLITTFRRYHFIGAMALVILMLTFSGVNSLNIGSVSSNLALIILMAGFTLPAMVIHFFYEHIPLTKRTLIIAPIAWCTIALLLYLSPTVNPTLLLSENLGLVALSVAAIFLLYVGHALVGGFFLLLTKLNQGVGLKISWHLTIFTTGYLLLLLIILLHYTNSYSLPFTYPPLFPLFIVVGVAGWFEIRAKIDQIDQPFNLPIVGKSLYWIGFGISSMAFWKASFSLNQPMLDFLDHWLLYTQIAFSLLFFIYLMSNFLGFMNSGKPISEVIFRPKYFAYVHMRIGALIALLSLVVYSDGVIAPQLSTSSTNFSADYYYATGRPLEARILYENSWIRYRKNGKAKVATALLYEDENQLTLAKQQMLEAFEWSPSVPEVILAANMAHKRNRYFDALFYLEKGLEIYPDNTLIKNNLALLYSKGNKAQKALELLPPNDRSGTIQANRIGVQVKHLLNIDHLPEPGQDRIGKINTLAYYNLIGDFANFTIEAEVSDAPLTQQAILRNQWSNKTFAPIDQDIALVDSLYSKELSTAAQQELRVTRVIRSYQDHQVSSALKYLNGLAIDFEGSAGYFHGMAAYILIGQGDFEKAANELATAEMMGYRDFKSDQLPVLYFGGHKDIAKKIAEKYQLEFPEWMKNELDSIGNPQIDMGYFGYFDHLVQLNKATKDEFLTFYKAMEDGPLKVIYAHEILFKKGHWLSESELKEISSYLLSHKDLDSRYIEELGSIARQKVTKSPESPLLKVYFPDNAPVATNPYFTPMVLMAAKDAPSSEERYELLRNACEFNKDARLWLTMIQAARDLGLTGYVNTFVDELRQWVPLTKLQELQESED</sequence>
<dbReference type="SUPFAM" id="SSF48452">
    <property type="entry name" value="TPR-like"/>
    <property type="match status" value="1"/>
</dbReference>
<evidence type="ECO:0000313" key="3">
    <source>
        <dbReference type="Proteomes" id="UP000248688"/>
    </source>
</evidence>
<feature type="transmembrane region" description="Helical" evidence="1">
    <location>
        <begin position="227"/>
        <end position="243"/>
    </location>
</feature>
<evidence type="ECO:0008006" key="4">
    <source>
        <dbReference type="Google" id="ProtNLM"/>
    </source>
</evidence>
<accession>A0A2Z4IM29</accession>
<organism evidence="2 3">
    <name type="scientific">Echinicola strongylocentroti</name>
    <dbReference type="NCBI Taxonomy" id="1795355"/>
    <lineage>
        <taxon>Bacteria</taxon>
        <taxon>Pseudomonadati</taxon>
        <taxon>Bacteroidota</taxon>
        <taxon>Cytophagia</taxon>
        <taxon>Cytophagales</taxon>
        <taxon>Cyclobacteriaceae</taxon>
        <taxon>Echinicola</taxon>
    </lineage>
</organism>
<feature type="transmembrane region" description="Helical" evidence="1">
    <location>
        <begin position="332"/>
        <end position="352"/>
    </location>
</feature>
<keyword evidence="1" id="KW-0472">Membrane</keyword>
<evidence type="ECO:0000313" key="2">
    <source>
        <dbReference type="EMBL" id="AWW31626.1"/>
    </source>
</evidence>
<reference evidence="2 3" key="1">
    <citation type="submission" date="2018-06" db="EMBL/GenBank/DDBJ databases">
        <title>Echinicola strongylocentroti sp. nov., isolated from a sea urchin Strongylocentrotus intermedius.</title>
        <authorList>
            <person name="Bae S.S."/>
        </authorList>
    </citation>
    <scope>NUCLEOTIDE SEQUENCE [LARGE SCALE GENOMIC DNA]</scope>
    <source>
        <strain evidence="2 3">MEBiC08714</strain>
    </source>
</reference>
<gene>
    <name evidence="2" type="ORF">DN752_16670</name>
</gene>
<dbReference type="InterPro" id="IPR011990">
    <property type="entry name" value="TPR-like_helical_dom_sf"/>
</dbReference>
<dbReference type="Proteomes" id="UP000248688">
    <property type="component" value="Chromosome"/>
</dbReference>
<feature type="transmembrane region" description="Helical" evidence="1">
    <location>
        <begin position="67"/>
        <end position="89"/>
    </location>
</feature>
<keyword evidence="1" id="KW-1133">Transmembrane helix</keyword>
<feature type="transmembrane region" description="Helical" evidence="1">
    <location>
        <begin position="293"/>
        <end position="311"/>
    </location>
</feature>
<feature type="transmembrane region" description="Helical" evidence="1">
    <location>
        <begin position="42"/>
        <end position="60"/>
    </location>
</feature>
<feature type="transmembrane region" description="Helical" evidence="1">
    <location>
        <begin position="155"/>
        <end position="181"/>
    </location>
</feature>
<proteinExistence type="predicted"/>
<dbReference type="AlphaFoldDB" id="A0A2Z4IM29"/>
<evidence type="ECO:0000256" key="1">
    <source>
        <dbReference type="SAM" id="Phobius"/>
    </source>
</evidence>